<dbReference type="EMBL" id="CM000763">
    <property type="protein sequence ID" value="OQU84535.1"/>
    <property type="molecule type" value="Genomic_DNA"/>
</dbReference>
<evidence type="ECO:0008006" key="4">
    <source>
        <dbReference type="Google" id="ProtNLM"/>
    </source>
</evidence>
<evidence type="ECO:0000256" key="1">
    <source>
        <dbReference type="SAM" id="MobiDB-lite"/>
    </source>
</evidence>
<organism evidence="2 3">
    <name type="scientific">Sorghum bicolor</name>
    <name type="common">Sorghum</name>
    <name type="synonym">Sorghum vulgare</name>
    <dbReference type="NCBI Taxonomy" id="4558"/>
    <lineage>
        <taxon>Eukaryota</taxon>
        <taxon>Viridiplantae</taxon>
        <taxon>Streptophyta</taxon>
        <taxon>Embryophyta</taxon>
        <taxon>Tracheophyta</taxon>
        <taxon>Spermatophyta</taxon>
        <taxon>Magnoliopsida</taxon>
        <taxon>Liliopsida</taxon>
        <taxon>Poales</taxon>
        <taxon>Poaceae</taxon>
        <taxon>PACMAD clade</taxon>
        <taxon>Panicoideae</taxon>
        <taxon>Andropogonodae</taxon>
        <taxon>Andropogoneae</taxon>
        <taxon>Sorghinae</taxon>
        <taxon>Sorghum</taxon>
    </lineage>
</organism>
<dbReference type="Proteomes" id="UP000000768">
    <property type="component" value="Chromosome 4"/>
</dbReference>
<dbReference type="Gramene" id="OQU84535">
    <property type="protein sequence ID" value="OQU84535"/>
    <property type="gene ID" value="SORBI_3004G072300"/>
</dbReference>
<feature type="region of interest" description="Disordered" evidence="1">
    <location>
        <begin position="1"/>
        <end position="21"/>
    </location>
</feature>
<dbReference type="AlphaFoldDB" id="A0A1Z5RM48"/>
<protein>
    <recommendedName>
        <fullName evidence="4">No apical meristem-associated C-terminal domain-containing protein</fullName>
    </recommendedName>
</protein>
<proteinExistence type="predicted"/>
<name>A0A1Z5RM48_SORBI</name>
<reference evidence="2 3" key="1">
    <citation type="journal article" date="2009" name="Nature">
        <title>The Sorghum bicolor genome and the diversification of grasses.</title>
        <authorList>
            <person name="Paterson A.H."/>
            <person name="Bowers J.E."/>
            <person name="Bruggmann R."/>
            <person name="Dubchak I."/>
            <person name="Grimwood J."/>
            <person name="Gundlach H."/>
            <person name="Haberer G."/>
            <person name="Hellsten U."/>
            <person name="Mitros T."/>
            <person name="Poliakov A."/>
            <person name="Schmutz J."/>
            <person name="Spannagl M."/>
            <person name="Tang H."/>
            <person name="Wang X."/>
            <person name="Wicker T."/>
            <person name="Bharti A.K."/>
            <person name="Chapman J."/>
            <person name="Feltus F.A."/>
            <person name="Gowik U."/>
            <person name="Grigoriev I.V."/>
            <person name="Lyons E."/>
            <person name="Maher C.A."/>
            <person name="Martis M."/>
            <person name="Narechania A."/>
            <person name="Otillar R.P."/>
            <person name="Penning B.W."/>
            <person name="Salamov A.A."/>
            <person name="Wang Y."/>
            <person name="Zhang L."/>
            <person name="Carpita N.C."/>
            <person name="Freeling M."/>
            <person name="Gingle A.R."/>
            <person name="Hash C.T."/>
            <person name="Keller B."/>
            <person name="Klein P."/>
            <person name="Kresovich S."/>
            <person name="McCann M.C."/>
            <person name="Ming R."/>
            <person name="Peterson D.G."/>
            <person name="Mehboob-ur-Rahman"/>
            <person name="Ware D."/>
            <person name="Westhoff P."/>
            <person name="Mayer K.F."/>
            <person name="Messing J."/>
            <person name="Rokhsar D.S."/>
        </authorList>
    </citation>
    <scope>NUCLEOTIDE SEQUENCE [LARGE SCALE GENOMIC DNA]</scope>
    <source>
        <strain evidence="3">cv. BTx623</strain>
    </source>
</reference>
<sequence length="108" mass="12379">MVKGSSRMDKQKTGHARNSKSTVTMTVLQHFLFISTVLQPLMEEEAELKKQIEATKLRGEELKAQEKNIDPIFLRVMNGDFEGIGLEELKKCHAMLVEMKSMIDDRLK</sequence>
<evidence type="ECO:0000313" key="2">
    <source>
        <dbReference type="EMBL" id="OQU84535.1"/>
    </source>
</evidence>
<keyword evidence="3" id="KW-1185">Reference proteome</keyword>
<feature type="compositionally biased region" description="Basic and acidic residues" evidence="1">
    <location>
        <begin position="1"/>
        <end position="12"/>
    </location>
</feature>
<reference evidence="3" key="2">
    <citation type="journal article" date="2018" name="Plant J.">
        <title>The Sorghum bicolor reference genome: improved assembly, gene annotations, a transcriptome atlas, and signatures of genome organization.</title>
        <authorList>
            <person name="McCormick R.F."/>
            <person name="Truong S.K."/>
            <person name="Sreedasyam A."/>
            <person name="Jenkins J."/>
            <person name="Shu S."/>
            <person name="Sims D."/>
            <person name="Kennedy M."/>
            <person name="Amirebrahimi M."/>
            <person name="Weers B.D."/>
            <person name="McKinley B."/>
            <person name="Mattison A."/>
            <person name="Morishige D.T."/>
            <person name="Grimwood J."/>
            <person name="Schmutz J."/>
            <person name="Mullet J.E."/>
        </authorList>
    </citation>
    <scope>NUCLEOTIDE SEQUENCE [LARGE SCALE GENOMIC DNA]</scope>
    <source>
        <strain evidence="3">cv. BTx623</strain>
    </source>
</reference>
<evidence type="ECO:0000313" key="3">
    <source>
        <dbReference type="Proteomes" id="UP000000768"/>
    </source>
</evidence>
<dbReference type="InParanoid" id="A0A1Z5RM48"/>
<accession>A0A1Z5RM48</accession>
<gene>
    <name evidence="2" type="ORF">SORBI_3004G072300</name>
</gene>